<name>A0A419X7Y3_9BACT</name>
<evidence type="ECO:0000313" key="4">
    <source>
        <dbReference type="Proteomes" id="UP000284531"/>
    </source>
</evidence>
<dbReference type="RefSeq" id="WP_120238690.1">
    <property type="nucleotide sequence ID" value="NZ_RAPQ01000008.1"/>
</dbReference>
<dbReference type="EMBL" id="RAPQ01000008">
    <property type="protein sequence ID" value="RKE03857.1"/>
    <property type="molecule type" value="Genomic_DNA"/>
</dbReference>
<gene>
    <name evidence="3" type="ORF">BXY64_0867</name>
</gene>
<feature type="domain" description="Alginate export" evidence="2">
    <location>
        <begin position="23"/>
        <end position="401"/>
    </location>
</feature>
<evidence type="ECO:0000256" key="1">
    <source>
        <dbReference type="SAM" id="SignalP"/>
    </source>
</evidence>
<dbReference type="Proteomes" id="UP000284531">
    <property type="component" value="Unassembled WGS sequence"/>
</dbReference>
<feature type="chain" id="PRO_5019406820" evidence="1">
    <location>
        <begin position="23"/>
        <end position="425"/>
    </location>
</feature>
<dbReference type="InterPro" id="IPR025388">
    <property type="entry name" value="Alginate_export_dom"/>
</dbReference>
<evidence type="ECO:0000259" key="2">
    <source>
        <dbReference type="Pfam" id="PF13372"/>
    </source>
</evidence>
<sequence length="425" mass="48264">MKKLFRLFLVLFLGLVPSLVMAQLTFTGEIRPRTEYRHGLKSLFNSSDEAAFFTSQRTRLNLGYTQEKFRVGLSVQDVRVWGDVAQLNVSDKNKLMLHEAWGEIIFNENFSLKVGRQELVYDDSRILGNVGWAQQARSHDLALLKFKTDEKGKFHVGFAVNNNNETTVRNSYIGSYKHMEFAWYNRKSDQFDFSLLFMNVGQEITVVDGDDISFEGESVQTFGTHMNYRPGKISFTGSLYAQTGKHPLGNDMKAYMFNLGMKFPVADNWKGNVGIEMLSGTDYDATSKTRLDEDYKSFTPLFGTNHKFNGHMDYFYVGNHTGNVGLTDIYGGLNHSKGQWSFATAIHVFSTAADLYLGPEKQDKYLGTELDLSVGYKYSKSVLVKAGYSHMFASDSMEALKGGDKDETQNWGWVMLVFKPNFLKK</sequence>
<dbReference type="InterPro" id="IPR053728">
    <property type="entry name" value="Alginate_Permeability_Chnl"/>
</dbReference>
<dbReference type="Pfam" id="PF13372">
    <property type="entry name" value="Alginate_exp"/>
    <property type="match status" value="1"/>
</dbReference>
<dbReference type="OrthoDB" id="1070463at2"/>
<keyword evidence="1" id="KW-0732">Signal</keyword>
<dbReference type="SUPFAM" id="SSF56935">
    <property type="entry name" value="Porins"/>
    <property type="match status" value="1"/>
</dbReference>
<feature type="signal peptide" evidence="1">
    <location>
        <begin position="1"/>
        <end position="22"/>
    </location>
</feature>
<dbReference type="Gene3D" id="2.40.160.100">
    <property type="match status" value="1"/>
</dbReference>
<keyword evidence="4" id="KW-1185">Reference proteome</keyword>
<protein>
    <submittedName>
        <fullName evidence="3">Alginate export protein</fullName>
    </submittedName>
</protein>
<accession>A0A419X7Y3</accession>
<reference evidence="3 4" key="1">
    <citation type="submission" date="2018-09" db="EMBL/GenBank/DDBJ databases">
        <title>Genomic Encyclopedia of Archaeal and Bacterial Type Strains, Phase II (KMG-II): from individual species to whole genera.</title>
        <authorList>
            <person name="Goeker M."/>
        </authorList>
    </citation>
    <scope>NUCLEOTIDE SEQUENCE [LARGE SCALE GENOMIC DNA]</scope>
    <source>
        <strain evidence="3 4">DSM 21950</strain>
    </source>
</reference>
<evidence type="ECO:0000313" key="3">
    <source>
        <dbReference type="EMBL" id="RKE03857.1"/>
    </source>
</evidence>
<dbReference type="AlphaFoldDB" id="A0A419X7Y3"/>
<comment type="caution">
    <text evidence="3">The sequence shown here is derived from an EMBL/GenBank/DDBJ whole genome shotgun (WGS) entry which is preliminary data.</text>
</comment>
<organism evidence="3 4">
    <name type="scientific">Marinifilum flexuosum</name>
    <dbReference type="NCBI Taxonomy" id="1117708"/>
    <lineage>
        <taxon>Bacteria</taxon>
        <taxon>Pseudomonadati</taxon>
        <taxon>Bacteroidota</taxon>
        <taxon>Bacteroidia</taxon>
        <taxon>Marinilabiliales</taxon>
        <taxon>Marinifilaceae</taxon>
    </lineage>
</organism>
<proteinExistence type="predicted"/>